<evidence type="ECO:0000313" key="6">
    <source>
        <dbReference type="Proteomes" id="UP000319257"/>
    </source>
</evidence>
<dbReference type="OrthoDB" id="6499973at2759"/>
<evidence type="ECO:0000256" key="2">
    <source>
        <dbReference type="ARBA" id="ARBA00006727"/>
    </source>
</evidence>
<proteinExistence type="inferred from homology"/>
<dbReference type="Pfam" id="PF07690">
    <property type="entry name" value="MFS_1"/>
    <property type="match status" value="1"/>
</dbReference>
<name>A0A507B7M9_9PEZI</name>
<comment type="caution">
    <text evidence="5">The sequence shown here is derived from an EMBL/GenBank/DDBJ whole genome shotgun (WGS) entry which is preliminary data.</text>
</comment>
<keyword evidence="4" id="KW-1133">Transmembrane helix</keyword>
<feature type="transmembrane region" description="Helical" evidence="4">
    <location>
        <begin position="450"/>
        <end position="471"/>
    </location>
</feature>
<dbReference type="GO" id="GO:0022857">
    <property type="term" value="F:transmembrane transporter activity"/>
    <property type="evidence" value="ECO:0007669"/>
    <property type="project" value="InterPro"/>
</dbReference>
<dbReference type="GeneID" id="41979228"/>
<feature type="region of interest" description="Disordered" evidence="3">
    <location>
        <begin position="1"/>
        <end position="87"/>
    </location>
</feature>
<organism evidence="5 6">
    <name type="scientific">Thyridium curvatum</name>
    <dbReference type="NCBI Taxonomy" id="1093900"/>
    <lineage>
        <taxon>Eukaryota</taxon>
        <taxon>Fungi</taxon>
        <taxon>Dikarya</taxon>
        <taxon>Ascomycota</taxon>
        <taxon>Pezizomycotina</taxon>
        <taxon>Sordariomycetes</taxon>
        <taxon>Sordariomycetidae</taxon>
        <taxon>Thyridiales</taxon>
        <taxon>Thyridiaceae</taxon>
        <taxon>Thyridium</taxon>
    </lineage>
</organism>
<accession>A0A507B7M9</accession>
<feature type="transmembrane region" description="Helical" evidence="4">
    <location>
        <begin position="120"/>
        <end position="140"/>
    </location>
</feature>
<evidence type="ECO:0008006" key="7">
    <source>
        <dbReference type="Google" id="ProtNLM"/>
    </source>
</evidence>
<feature type="transmembrane region" description="Helical" evidence="4">
    <location>
        <begin position="251"/>
        <end position="269"/>
    </location>
</feature>
<comment type="similarity">
    <text evidence="2">Belongs to the major facilitator superfamily. Monocarboxylate porter (TC 2.A.1.13) family.</text>
</comment>
<feature type="compositionally biased region" description="Acidic residues" evidence="3">
    <location>
        <begin position="75"/>
        <end position="87"/>
    </location>
</feature>
<evidence type="ECO:0000256" key="3">
    <source>
        <dbReference type="SAM" id="MobiDB-lite"/>
    </source>
</evidence>
<feature type="transmembrane region" description="Helical" evidence="4">
    <location>
        <begin position="192"/>
        <end position="211"/>
    </location>
</feature>
<dbReference type="InterPro" id="IPR036259">
    <property type="entry name" value="MFS_trans_sf"/>
</dbReference>
<feature type="transmembrane region" description="Helical" evidence="4">
    <location>
        <begin position="483"/>
        <end position="503"/>
    </location>
</feature>
<sequence>MALDMSEKPKPFPADSQDTLADADDAHHDLELGSSQETGHNTTDRHHFQEIKTKGPQVSSSPHPRQNGVNSNGDNDNDDGAETDTELDDGTALGRLASASLTHTRSAVNLPPAPDGGAQAWSQVVAGWLVLFATWGYMNSFGSFQSYYTSSGIVDADPSAISWIGSLQGCLTTAVGVFTGRLLDAGYFRPTFATGAVLQVAGIFAMSASAAPKYYQLLITQGIMSGLGSGILFTPTLALVATWFSSRRGFAIGLATTGNSTGGVVYPLIVRELLPRLGFAWTVRVMGFVNLACFVGAFVLLRSRLPPRKSGAVIDIKSFRDGEYDFYIAGLFFFVWASYYTFYYVASYGIQQLGLSFQSASNLVVIINGCGLPARIVIPWLADRVGPLNVITCCAFFFAIIVWCWLAVSSIPGLYVFTAFAGLLSGAMQSLMPTTIASITKRLDKMGVRLGMMFSIISIATLTGPPIGGAIGSATGGYTAPQIWSGASMLVCIGALLLARWFMVGWNLKGRC</sequence>
<feature type="transmembrane region" description="Helical" evidence="4">
    <location>
        <begin position="324"/>
        <end position="343"/>
    </location>
</feature>
<evidence type="ECO:0000256" key="4">
    <source>
        <dbReference type="SAM" id="Phobius"/>
    </source>
</evidence>
<feature type="transmembrane region" description="Helical" evidence="4">
    <location>
        <begin position="414"/>
        <end position="438"/>
    </location>
</feature>
<dbReference type="PANTHER" id="PTHR11360">
    <property type="entry name" value="MONOCARBOXYLATE TRANSPORTER"/>
    <property type="match status" value="1"/>
</dbReference>
<feature type="transmembrane region" description="Helical" evidence="4">
    <location>
        <begin position="281"/>
        <end position="303"/>
    </location>
</feature>
<protein>
    <recommendedName>
        <fullName evidence="7">Major facilitator superfamily (MFS) profile domain-containing protein</fullName>
    </recommendedName>
</protein>
<dbReference type="Proteomes" id="UP000319257">
    <property type="component" value="Unassembled WGS sequence"/>
</dbReference>
<dbReference type="GO" id="GO:0016020">
    <property type="term" value="C:membrane"/>
    <property type="evidence" value="ECO:0007669"/>
    <property type="project" value="UniProtKB-SubCell"/>
</dbReference>
<feature type="transmembrane region" description="Helical" evidence="4">
    <location>
        <begin position="363"/>
        <end position="381"/>
    </location>
</feature>
<comment type="subcellular location">
    <subcellularLocation>
        <location evidence="1">Membrane</location>
        <topology evidence="1">Multi-pass membrane protein</topology>
    </subcellularLocation>
</comment>
<dbReference type="InterPro" id="IPR011701">
    <property type="entry name" value="MFS"/>
</dbReference>
<dbReference type="EMBL" id="SKBQ01000118">
    <property type="protein sequence ID" value="TPX18332.1"/>
    <property type="molecule type" value="Genomic_DNA"/>
</dbReference>
<evidence type="ECO:0000313" key="5">
    <source>
        <dbReference type="EMBL" id="TPX18332.1"/>
    </source>
</evidence>
<dbReference type="InParanoid" id="A0A507B7M9"/>
<gene>
    <name evidence="5" type="ORF">E0L32_011781</name>
</gene>
<reference evidence="5 6" key="1">
    <citation type="submission" date="2019-06" db="EMBL/GenBank/DDBJ databases">
        <title>Draft genome sequence of the filamentous fungus Phialemoniopsis curvata isolated from diesel fuel.</title>
        <authorList>
            <person name="Varaljay V.A."/>
            <person name="Lyon W.J."/>
            <person name="Crouch A.L."/>
            <person name="Drake C.E."/>
            <person name="Hollomon J.M."/>
            <person name="Nadeau L.J."/>
            <person name="Nunn H.S."/>
            <person name="Stevenson B.S."/>
            <person name="Bojanowski C.L."/>
            <person name="Crookes-Goodson W.J."/>
        </authorList>
    </citation>
    <scope>NUCLEOTIDE SEQUENCE [LARGE SCALE GENOMIC DNA]</scope>
    <source>
        <strain evidence="5 6">D216</strain>
    </source>
</reference>
<dbReference type="AlphaFoldDB" id="A0A507B7M9"/>
<feature type="compositionally biased region" description="Basic and acidic residues" evidence="3">
    <location>
        <begin position="1"/>
        <end position="10"/>
    </location>
</feature>
<dbReference type="CDD" id="cd17352">
    <property type="entry name" value="MFS_MCT_SLC16"/>
    <property type="match status" value="1"/>
</dbReference>
<dbReference type="RefSeq" id="XP_031000043.1">
    <property type="nucleotide sequence ID" value="XM_031134549.1"/>
</dbReference>
<feature type="transmembrane region" description="Helical" evidence="4">
    <location>
        <begin position="223"/>
        <end position="244"/>
    </location>
</feature>
<dbReference type="SUPFAM" id="SSF103473">
    <property type="entry name" value="MFS general substrate transporter"/>
    <property type="match status" value="1"/>
</dbReference>
<keyword evidence="4" id="KW-0812">Transmembrane</keyword>
<feature type="transmembrane region" description="Helical" evidence="4">
    <location>
        <begin position="388"/>
        <end position="408"/>
    </location>
</feature>
<dbReference type="Gene3D" id="1.20.1250.20">
    <property type="entry name" value="MFS general substrate transporter like domains"/>
    <property type="match status" value="2"/>
</dbReference>
<evidence type="ECO:0000256" key="1">
    <source>
        <dbReference type="ARBA" id="ARBA00004141"/>
    </source>
</evidence>
<keyword evidence="6" id="KW-1185">Reference proteome</keyword>
<feature type="compositionally biased region" description="Basic and acidic residues" evidence="3">
    <location>
        <begin position="42"/>
        <end position="53"/>
    </location>
</feature>
<feature type="transmembrane region" description="Helical" evidence="4">
    <location>
        <begin position="160"/>
        <end position="180"/>
    </location>
</feature>
<dbReference type="InterPro" id="IPR050327">
    <property type="entry name" value="Proton-linked_MCT"/>
</dbReference>
<dbReference type="PANTHER" id="PTHR11360:SF130">
    <property type="entry name" value="MAJOR FACILITATOR SUPERFAMILY (MFS) PROFILE DOMAIN-CONTAINING PROTEIN-RELATED"/>
    <property type="match status" value="1"/>
</dbReference>
<keyword evidence="4" id="KW-0472">Membrane</keyword>